<comment type="function">
    <text evidence="6">Part of a membrane-bound complex that couples electron transfer with translocation of ions across the membrane.</text>
</comment>
<keyword evidence="3 6" id="KW-0285">Flavoprotein</keyword>
<evidence type="ECO:0000259" key="8">
    <source>
        <dbReference type="SMART" id="SM00900"/>
    </source>
</evidence>
<dbReference type="GO" id="GO:0009055">
    <property type="term" value="F:electron transfer activity"/>
    <property type="evidence" value="ECO:0007669"/>
    <property type="project" value="InterPro"/>
</dbReference>
<keyword evidence="2 6" id="KW-0597">Phosphoprotein</keyword>
<dbReference type="GO" id="GO:0005886">
    <property type="term" value="C:plasma membrane"/>
    <property type="evidence" value="ECO:0007669"/>
    <property type="project" value="UniProtKB-SubCell"/>
</dbReference>
<keyword evidence="1 6" id="KW-0813">Transport</keyword>
<dbReference type="InterPro" id="IPR007329">
    <property type="entry name" value="FMN-bd"/>
</dbReference>
<protein>
    <recommendedName>
        <fullName evidence="6">Ion-translocating oxidoreductase complex subunit G</fullName>
        <ecNumber evidence="6">7.-.-.-</ecNumber>
    </recommendedName>
    <alternativeName>
        <fullName evidence="6">Rnf electron transport complex subunit G</fullName>
    </alternativeName>
</protein>
<dbReference type="RefSeq" id="WP_133503032.1">
    <property type="nucleotide sequence ID" value="NZ_SNXC01000010.1"/>
</dbReference>
<keyword evidence="6 7" id="KW-0812">Transmembrane</keyword>
<keyword evidence="10" id="KW-1185">Reference proteome</keyword>
<proteinExistence type="inferred from homology"/>
<keyword evidence="6 7" id="KW-1133">Transmembrane helix</keyword>
<feature type="domain" description="FMN-binding" evidence="8">
    <location>
        <begin position="103"/>
        <end position="195"/>
    </location>
</feature>
<evidence type="ECO:0000256" key="4">
    <source>
        <dbReference type="ARBA" id="ARBA00022643"/>
    </source>
</evidence>
<sequence>MELIASIRRNAIGLGIFAVLTAGLIAITHQVTESTIKENIIQAQIDAFNEILPKNRYDNDLPNSMIELAPDPLLGSPDPITAFIAKKDSQVSAIIFETVAPQGYNGNLNLLVSIDRNGVVTGTRVISHKETPGLGDKVDLKKSNWILSFANTSLRSPEQDKWHVKKDGGDFDQFTGATITPRAIVRAVKNTLMYFDKNQAELLSH</sequence>
<dbReference type="OrthoDB" id="9784165at2"/>
<organism evidence="9 10">
    <name type="scientific">Marinomonas balearica</name>
    <dbReference type="NCBI Taxonomy" id="491947"/>
    <lineage>
        <taxon>Bacteria</taxon>
        <taxon>Pseudomonadati</taxon>
        <taxon>Pseudomonadota</taxon>
        <taxon>Gammaproteobacteria</taxon>
        <taxon>Oceanospirillales</taxon>
        <taxon>Oceanospirillaceae</taxon>
        <taxon>Marinomonas</taxon>
    </lineage>
</organism>
<dbReference type="EMBL" id="SNXC01000010">
    <property type="protein sequence ID" value="TDO98810.1"/>
    <property type="molecule type" value="Genomic_DNA"/>
</dbReference>
<evidence type="ECO:0000256" key="3">
    <source>
        <dbReference type="ARBA" id="ARBA00022630"/>
    </source>
</evidence>
<keyword evidence="6" id="KW-1003">Cell membrane</keyword>
<name>A0A4R6MDK9_9GAMM</name>
<comment type="subunit">
    <text evidence="6">The complex is composed of six subunits: RnfA, RnfB, RnfC, RnfD, RnfE and RnfG.</text>
</comment>
<dbReference type="PANTHER" id="PTHR36118">
    <property type="entry name" value="ION-TRANSLOCATING OXIDOREDUCTASE COMPLEX SUBUNIT G"/>
    <property type="match status" value="1"/>
</dbReference>
<comment type="subcellular location">
    <subcellularLocation>
        <location evidence="6">Cell inner membrane</location>
        <topology evidence="6">Single-pass membrane protein</topology>
    </subcellularLocation>
</comment>
<dbReference type="GO" id="GO:0022900">
    <property type="term" value="P:electron transport chain"/>
    <property type="evidence" value="ECO:0007669"/>
    <property type="project" value="UniProtKB-UniRule"/>
</dbReference>
<evidence type="ECO:0000256" key="6">
    <source>
        <dbReference type="HAMAP-Rule" id="MF_00479"/>
    </source>
</evidence>
<comment type="similarity">
    <text evidence="6">Belongs to the RnfG family.</text>
</comment>
<dbReference type="PIRSF" id="PIRSF006091">
    <property type="entry name" value="E_trnsport_RnfG"/>
    <property type="match status" value="1"/>
</dbReference>
<comment type="cofactor">
    <cofactor evidence="6">
        <name>FMN</name>
        <dbReference type="ChEBI" id="CHEBI:58210"/>
    </cofactor>
</comment>
<keyword evidence="6" id="KW-0997">Cell inner membrane</keyword>
<dbReference type="InterPro" id="IPR010209">
    <property type="entry name" value="Ion_transpt_RnfG/RsxG"/>
</dbReference>
<dbReference type="PANTHER" id="PTHR36118:SF1">
    <property type="entry name" value="ION-TRANSLOCATING OXIDOREDUCTASE COMPLEX SUBUNIT G"/>
    <property type="match status" value="1"/>
</dbReference>
<comment type="caution">
    <text evidence="9">The sequence shown here is derived from an EMBL/GenBank/DDBJ whole genome shotgun (WGS) entry which is preliminary data.</text>
</comment>
<keyword evidence="4 6" id="KW-0288">FMN</keyword>
<dbReference type="Pfam" id="PF04205">
    <property type="entry name" value="FMN_bind"/>
    <property type="match status" value="1"/>
</dbReference>
<evidence type="ECO:0000256" key="7">
    <source>
        <dbReference type="SAM" id="Phobius"/>
    </source>
</evidence>
<gene>
    <name evidence="6" type="primary">rnfG</name>
    <name evidence="9" type="ORF">DFP79_1223</name>
</gene>
<dbReference type="HAMAP" id="MF_00479">
    <property type="entry name" value="RsxG_RnfG"/>
    <property type="match status" value="1"/>
</dbReference>
<feature type="transmembrane region" description="Helical" evidence="7">
    <location>
        <begin position="12"/>
        <end position="31"/>
    </location>
</feature>
<feature type="modified residue" description="FMN phosphoryl threonine" evidence="6">
    <location>
        <position position="178"/>
    </location>
</feature>
<dbReference type="Proteomes" id="UP000294656">
    <property type="component" value="Unassembled WGS sequence"/>
</dbReference>
<reference evidence="9 10" key="1">
    <citation type="submission" date="2019-03" db="EMBL/GenBank/DDBJ databases">
        <title>Genomic Encyclopedia of Type Strains, Phase III (KMG-III): the genomes of soil and plant-associated and newly described type strains.</title>
        <authorList>
            <person name="Whitman W."/>
        </authorList>
    </citation>
    <scope>NUCLEOTIDE SEQUENCE [LARGE SCALE GENOMIC DNA]</scope>
    <source>
        <strain evidence="9 10">CECT 7378</strain>
    </source>
</reference>
<evidence type="ECO:0000256" key="2">
    <source>
        <dbReference type="ARBA" id="ARBA00022553"/>
    </source>
</evidence>
<evidence type="ECO:0000313" key="10">
    <source>
        <dbReference type="Proteomes" id="UP000294656"/>
    </source>
</evidence>
<dbReference type="NCBIfam" id="TIGR01947">
    <property type="entry name" value="rnfG"/>
    <property type="match status" value="1"/>
</dbReference>
<keyword evidence="6" id="KW-1278">Translocase</keyword>
<evidence type="ECO:0000313" key="9">
    <source>
        <dbReference type="EMBL" id="TDO98810.1"/>
    </source>
</evidence>
<dbReference type="EC" id="7.-.-.-" evidence="6"/>
<accession>A0A4R6MDK9</accession>
<evidence type="ECO:0000256" key="1">
    <source>
        <dbReference type="ARBA" id="ARBA00022448"/>
    </source>
</evidence>
<dbReference type="AlphaFoldDB" id="A0A4R6MDK9"/>
<dbReference type="SMART" id="SM00900">
    <property type="entry name" value="FMN_bind"/>
    <property type="match status" value="1"/>
</dbReference>
<keyword evidence="6 7" id="KW-0472">Membrane</keyword>
<keyword evidence="5 6" id="KW-0249">Electron transport</keyword>
<dbReference type="NCBIfam" id="NF002519">
    <property type="entry name" value="PRK01908.1"/>
    <property type="match status" value="1"/>
</dbReference>
<dbReference type="GO" id="GO:0010181">
    <property type="term" value="F:FMN binding"/>
    <property type="evidence" value="ECO:0007669"/>
    <property type="project" value="InterPro"/>
</dbReference>
<evidence type="ECO:0000256" key="5">
    <source>
        <dbReference type="ARBA" id="ARBA00022982"/>
    </source>
</evidence>